<sequence length="399" mass="43515">MANSTSQKLKAPDAMSSNTDISPSRNSQMPSRKPLPNAPVGKHSSKAAVTRSASDPIAPANRTDGKSRLRSGSAVTTRFPVAIVNSSKPHNSNGLMPTDLNQFEIGEASDTDVDEPTAKSSKNTDNRAHVTQNVEKPFTPQLSSNKRQQEVLKKAVTPMTFPIITRKVTSSTEEEDRVPPGMTLVSYDADTEVYTYKDSDGSKWKSTPGAKYGKLTQVTEQPFTPWLCSNGPRQGRPGGVRSNPSEESTENARGKGKQRAGSRPVPIQEVKPSPTPAVKYGAAWAQPATPLTPNHLATLDKPLPSIRREPVTFHQPEIRESFQPATPLTAHRAGKHDPGHRQLRLSRPDHEFRSIDLESQSGRANGQKFTVWKVAIAILLLLHLLTLVLVAVTLRAIMN</sequence>
<evidence type="ECO:0000313" key="4">
    <source>
        <dbReference type="Proteomes" id="UP001175261"/>
    </source>
</evidence>
<accession>A0AA39L4M4</accession>
<reference evidence="3" key="1">
    <citation type="submission" date="2022-10" db="EMBL/GenBank/DDBJ databases">
        <title>Determination and structural analysis of whole genome sequence of Sarocladium strictum F4-1.</title>
        <authorList>
            <person name="Hu L."/>
            <person name="Jiang Y."/>
        </authorList>
    </citation>
    <scope>NUCLEOTIDE SEQUENCE</scope>
    <source>
        <strain evidence="3">F4-1</strain>
    </source>
</reference>
<comment type="caution">
    <text evidence="3">The sequence shown here is derived from an EMBL/GenBank/DDBJ whole genome shotgun (WGS) entry which is preliminary data.</text>
</comment>
<keyword evidence="4" id="KW-1185">Reference proteome</keyword>
<evidence type="ECO:0000256" key="2">
    <source>
        <dbReference type="SAM" id="Phobius"/>
    </source>
</evidence>
<keyword evidence="2" id="KW-1133">Transmembrane helix</keyword>
<protein>
    <submittedName>
        <fullName evidence="3">Uncharacterized protein</fullName>
    </submittedName>
</protein>
<feature type="compositionally biased region" description="Polar residues" evidence="1">
    <location>
        <begin position="15"/>
        <end position="30"/>
    </location>
</feature>
<evidence type="ECO:0000256" key="1">
    <source>
        <dbReference type="SAM" id="MobiDB-lite"/>
    </source>
</evidence>
<feature type="compositionally biased region" description="Polar residues" evidence="1">
    <location>
        <begin position="129"/>
        <end position="146"/>
    </location>
</feature>
<feature type="compositionally biased region" description="Polar residues" evidence="1">
    <location>
        <begin position="84"/>
        <end position="101"/>
    </location>
</feature>
<feature type="region of interest" description="Disordered" evidence="1">
    <location>
        <begin position="223"/>
        <end position="273"/>
    </location>
</feature>
<keyword evidence="2" id="KW-0812">Transmembrane</keyword>
<evidence type="ECO:0000313" key="3">
    <source>
        <dbReference type="EMBL" id="KAK0383749.1"/>
    </source>
</evidence>
<gene>
    <name evidence="3" type="ORF">NLU13_9660</name>
</gene>
<feature type="transmembrane region" description="Helical" evidence="2">
    <location>
        <begin position="371"/>
        <end position="394"/>
    </location>
</feature>
<proteinExistence type="predicted"/>
<organism evidence="3 4">
    <name type="scientific">Sarocladium strictum</name>
    <name type="common">Black bundle disease fungus</name>
    <name type="synonym">Acremonium strictum</name>
    <dbReference type="NCBI Taxonomy" id="5046"/>
    <lineage>
        <taxon>Eukaryota</taxon>
        <taxon>Fungi</taxon>
        <taxon>Dikarya</taxon>
        <taxon>Ascomycota</taxon>
        <taxon>Pezizomycotina</taxon>
        <taxon>Sordariomycetes</taxon>
        <taxon>Hypocreomycetidae</taxon>
        <taxon>Hypocreales</taxon>
        <taxon>Sarocladiaceae</taxon>
        <taxon>Sarocladium</taxon>
    </lineage>
</organism>
<dbReference type="Proteomes" id="UP001175261">
    <property type="component" value="Unassembled WGS sequence"/>
</dbReference>
<keyword evidence="2" id="KW-0472">Membrane</keyword>
<feature type="region of interest" description="Disordered" evidence="1">
    <location>
        <begin position="1"/>
        <end position="150"/>
    </location>
</feature>
<dbReference type="AlphaFoldDB" id="A0AA39L4M4"/>
<name>A0AA39L4M4_SARSR</name>
<dbReference type="EMBL" id="JAPDFR010000009">
    <property type="protein sequence ID" value="KAK0383749.1"/>
    <property type="molecule type" value="Genomic_DNA"/>
</dbReference>